<dbReference type="InterPro" id="IPR000073">
    <property type="entry name" value="AB_hydrolase_1"/>
</dbReference>
<feature type="signal peptide" evidence="1">
    <location>
        <begin position="1"/>
        <end position="23"/>
    </location>
</feature>
<evidence type="ECO:0000313" key="4">
    <source>
        <dbReference type="Proteomes" id="UP000323426"/>
    </source>
</evidence>
<sequence length="338" mass="38465">MGLTKYSFLLLLIFSTLSEYVNAQHKPATEKPVYDAVLSQYNYPYPVKYLNLKVEDKEVRMAYMDVPPANKMVNAPVVMLLHGKNFFGAYWVQTIRFLTQNNFRVIVPDQVGFGKSSKTPLHYSFHQLAYNTKKLLDTLDIKKAAVVGHSMGGMLATRFALLYPETTAKLVLENPIGLEDYRRLVPYRTFSQTYQQELKTTEESTRKYHQTYYVSWQPAFDEWVQVPGAQTRSADYPTLALVSAQTYEMIYQQPVVYEFPDVKAPTLVIIGQEDRTVVGKALIKDKDVLAKAGHYPTLGKKTAAAIKNAKLIEMPKVGHIPHLEATEAFHKALLPFLK</sequence>
<accession>A0A5M6DBB9</accession>
<keyword evidence="4" id="KW-1185">Reference proteome</keyword>
<dbReference type="InterPro" id="IPR050266">
    <property type="entry name" value="AB_hydrolase_sf"/>
</dbReference>
<dbReference type="GO" id="GO:0047372">
    <property type="term" value="F:monoacylglycerol lipase activity"/>
    <property type="evidence" value="ECO:0007669"/>
    <property type="project" value="TreeGrafter"/>
</dbReference>
<dbReference type="AlphaFoldDB" id="A0A5M6DBB9"/>
<dbReference type="Gene3D" id="3.40.50.1820">
    <property type="entry name" value="alpha/beta hydrolase"/>
    <property type="match status" value="1"/>
</dbReference>
<comment type="caution">
    <text evidence="3">The sequence shown here is derived from an EMBL/GenBank/DDBJ whole genome shotgun (WGS) entry which is preliminary data.</text>
</comment>
<evidence type="ECO:0000256" key="1">
    <source>
        <dbReference type="SAM" id="SignalP"/>
    </source>
</evidence>
<dbReference type="RefSeq" id="WP_150089086.1">
    <property type="nucleotide sequence ID" value="NZ_VWSF01000010.1"/>
</dbReference>
<keyword evidence="3" id="KW-0378">Hydrolase</keyword>
<gene>
    <name evidence="3" type="ORF">F0145_14235</name>
</gene>
<dbReference type="GO" id="GO:0046464">
    <property type="term" value="P:acylglycerol catabolic process"/>
    <property type="evidence" value="ECO:0007669"/>
    <property type="project" value="TreeGrafter"/>
</dbReference>
<dbReference type="PRINTS" id="PR00412">
    <property type="entry name" value="EPOXHYDRLASE"/>
</dbReference>
<organism evidence="3 4">
    <name type="scientific">Adhaeribacter rhizoryzae</name>
    <dbReference type="NCBI Taxonomy" id="2607907"/>
    <lineage>
        <taxon>Bacteria</taxon>
        <taxon>Pseudomonadati</taxon>
        <taxon>Bacteroidota</taxon>
        <taxon>Cytophagia</taxon>
        <taxon>Cytophagales</taxon>
        <taxon>Hymenobacteraceae</taxon>
        <taxon>Adhaeribacter</taxon>
    </lineage>
</organism>
<dbReference type="Proteomes" id="UP000323426">
    <property type="component" value="Unassembled WGS sequence"/>
</dbReference>
<dbReference type="InterPro" id="IPR029058">
    <property type="entry name" value="AB_hydrolase_fold"/>
</dbReference>
<dbReference type="Pfam" id="PF00561">
    <property type="entry name" value="Abhydrolase_1"/>
    <property type="match status" value="1"/>
</dbReference>
<feature type="domain" description="AB hydrolase-1" evidence="2">
    <location>
        <begin position="76"/>
        <end position="325"/>
    </location>
</feature>
<dbReference type="SUPFAM" id="SSF53474">
    <property type="entry name" value="alpha/beta-Hydrolases"/>
    <property type="match status" value="1"/>
</dbReference>
<dbReference type="PANTHER" id="PTHR43798">
    <property type="entry name" value="MONOACYLGLYCEROL LIPASE"/>
    <property type="match status" value="1"/>
</dbReference>
<dbReference type="PANTHER" id="PTHR43798:SF33">
    <property type="entry name" value="HYDROLASE, PUTATIVE (AFU_ORTHOLOGUE AFUA_2G14860)-RELATED"/>
    <property type="match status" value="1"/>
</dbReference>
<name>A0A5M6DBB9_9BACT</name>
<dbReference type="PRINTS" id="PR00111">
    <property type="entry name" value="ABHYDROLASE"/>
</dbReference>
<dbReference type="GO" id="GO:0016020">
    <property type="term" value="C:membrane"/>
    <property type="evidence" value="ECO:0007669"/>
    <property type="project" value="TreeGrafter"/>
</dbReference>
<keyword evidence="1" id="KW-0732">Signal</keyword>
<reference evidence="3 4" key="1">
    <citation type="submission" date="2019-09" db="EMBL/GenBank/DDBJ databases">
        <title>Genome sequence and assembly of Adhaeribacter sp.</title>
        <authorList>
            <person name="Chhetri G."/>
        </authorList>
    </citation>
    <scope>NUCLEOTIDE SEQUENCE [LARGE SCALE GENOMIC DNA]</scope>
    <source>
        <strain evidence="3 4">DK36</strain>
    </source>
</reference>
<dbReference type="InterPro" id="IPR000639">
    <property type="entry name" value="Epox_hydrolase-like"/>
</dbReference>
<feature type="chain" id="PRO_5024296274" evidence="1">
    <location>
        <begin position="24"/>
        <end position="338"/>
    </location>
</feature>
<evidence type="ECO:0000259" key="2">
    <source>
        <dbReference type="Pfam" id="PF00561"/>
    </source>
</evidence>
<dbReference type="EMBL" id="VWSF01000010">
    <property type="protein sequence ID" value="KAA5544837.1"/>
    <property type="molecule type" value="Genomic_DNA"/>
</dbReference>
<protein>
    <submittedName>
        <fullName evidence="3">Alpha/beta hydrolase</fullName>
    </submittedName>
</protein>
<proteinExistence type="predicted"/>
<evidence type="ECO:0000313" key="3">
    <source>
        <dbReference type="EMBL" id="KAA5544837.1"/>
    </source>
</evidence>